<protein>
    <submittedName>
        <fullName evidence="1">Uncharacterized protein</fullName>
    </submittedName>
</protein>
<accession>A0A3S5GYP2</accession>
<dbReference type="EMBL" id="MH908924">
    <property type="protein sequence ID" value="AYM54564.1"/>
    <property type="molecule type" value="Genomic_DNA"/>
</dbReference>
<dbReference type="AlphaFoldDB" id="A0A3S5GYP2"/>
<proteinExistence type="predicted"/>
<evidence type="ECO:0000313" key="1">
    <source>
        <dbReference type="EMBL" id="AYM54564.1"/>
    </source>
</evidence>
<reference evidence="1" key="1">
    <citation type="journal article" date="2018" name="J. Ind. Microbiol. Biotechnol.">
        <title>Genome mining reveals uncommon alkylpyrones as type III PKS products from myxobacteria.</title>
        <authorList>
            <person name="Hug J.J."/>
            <person name="Panter F."/>
            <person name="Krug D."/>
            <person name="Muller R."/>
        </authorList>
    </citation>
    <scope>NUCLEOTIDE SEQUENCE</scope>
    <source>
        <strain evidence="1">SBSr021</strain>
    </source>
</reference>
<name>A0A3S5GYP2_9BACT</name>
<dbReference type="PROSITE" id="PS51257">
    <property type="entry name" value="PROKAR_LIPOPROTEIN"/>
    <property type="match status" value="1"/>
</dbReference>
<organism evidence="1">
    <name type="scientific">Racemicystis crocea</name>
    <dbReference type="NCBI Taxonomy" id="1707966"/>
    <lineage>
        <taxon>Bacteria</taxon>
        <taxon>Pseudomonadati</taxon>
        <taxon>Myxococcota</taxon>
        <taxon>Polyangia</taxon>
        <taxon>Polyangiales</taxon>
        <taxon>Polyangiaceae</taxon>
    </lineage>
</organism>
<sequence>MQRWSYLTVLWVGLAGVLTGCTVDHDLYTCLNPDPGHVDGQGKDDPCHTRPTCPGQCVAGAPPDWFGPVVAWIGPTSEVSAVQCPPEAPTAGPMRFADLVAPNECSACSCEPPTGSCELPTSIYARASICQKSGAWVTSFDAPANWDGSCTDINAIPQGTDCGGVPCVQSINIAPLKVIESGCTPVEIPPPLPPAPPSWGRAALLCSADLRPEQTDCKDSGLSCSPRADPLPAGFRHCVFKDNIHTCPPDYPQRYIFYEHFEDARSCSSCQCGEPIGSVCSASMSIFTAASDCTGPTEVKLISSIMPVCTDMAMPGQGALSKSATEPVYTPGICEASGGEPLGAAVPIVPSTICCPQEP</sequence>